<proteinExistence type="predicted"/>
<reference evidence="1" key="1">
    <citation type="submission" date="2021-01" db="EMBL/GenBank/DDBJ databases">
        <title>Whole genome shotgun sequence of Virgisporangium aliadipatigenens NBRC 105644.</title>
        <authorList>
            <person name="Komaki H."/>
            <person name="Tamura T."/>
        </authorList>
    </citation>
    <scope>NUCLEOTIDE SEQUENCE</scope>
    <source>
        <strain evidence="1">NBRC 105644</strain>
    </source>
</reference>
<name>A0A8J3YX42_9ACTN</name>
<evidence type="ECO:0000313" key="1">
    <source>
        <dbReference type="EMBL" id="GIJ52132.1"/>
    </source>
</evidence>
<accession>A0A8J3YX42</accession>
<dbReference type="RefSeq" id="WP_203905527.1">
    <property type="nucleotide sequence ID" value="NZ_BOPF01000065.1"/>
</dbReference>
<sequence length="208" mass="23558">MISELLRTRDFWRLYTLDEDADDFDLMAAEERFEADHGGFRLDFATVGGTRLRLDVQAGMFTLYLAAGQEHELGHWDQARWAPWCLRWEEVRAYAALPQPGGLTPDLTLLLLASFVGHGSDEGELLAARRKEIAAAVERVGVFAGAEATRLAERLLMPVPEDDYAWTHDPALGWTLTGDYPCYGNRAKDHGHWPFEEYNRFRSDLGLS</sequence>
<organism evidence="1 2">
    <name type="scientific">Virgisporangium aliadipatigenens</name>
    <dbReference type="NCBI Taxonomy" id="741659"/>
    <lineage>
        <taxon>Bacteria</taxon>
        <taxon>Bacillati</taxon>
        <taxon>Actinomycetota</taxon>
        <taxon>Actinomycetes</taxon>
        <taxon>Micromonosporales</taxon>
        <taxon>Micromonosporaceae</taxon>
        <taxon>Virgisporangium</taxon>
    </lineage>
</organism>
<protein>
    <submittedName>
        <fullName evidence="1">Uncharacterized protein</fullName>
    </submittedName>
</protein>
<dbReference type="AlphaFoldDB" id="A0A8J3YX42"/>
<evidence type="ECO:0000313" key="2">
    <source>
        <dbReference type="Proteomes" id="UP000619260"/>
    </source>
</evidence>
<dbReference type="EMBL" id="BOPF01000065">
    <property type="protein sequence ID" value="GIJ52132.1"/>
    <property type="molecule type" value="Genomic_DNA"/>
</dbReference>
<comment type="caution">
    <text evidence="1">The sequence shown here is derived from an EMBL/GenBank/DDBJ whole genome shotgun (WGS) entry which is preliminary data.</text>
</comment>
<gene>
    <name evidence="1" type="ORF">Val02_90180</name>
</gene>
<dbReference type="Proteomes" id="UP000619260">
    <property type="component" value="Unassembled WGS sequence"/>
</dbReference>
<keyword evidence="2" id="KW-1185">Reference proteome</keyword>